<dbReference type="HAMAP" id="MF_01632">
    <property type="entry name" value="UbiC"/>
    <property type="match status" value="1"/>
</dbReference>
<evidence type="ECO:0000256" key="4">
    <source>
        <dbReference type="ARBA" id="ARBA00023317"/>
    </source>
</evidence>
<accession>A0ABX7MAW1</accession>
<keyword evidence="4 5" id="KW-0670">Pyruvate</keyword>
<comment type="function">
    <text evidence="5">Removes the pyruvyl group from chorismate, with concomitant aromatization of the ring, to provide 4-hydroxybenzoate (4HB) for the ubiquinone pathway.</text>
</comment>
<evidence type="ECO:0000313" key="6">
    <source>
        <dbReference type="EMBL" id="QSI77794.1"/>
    </source>
</evidence>
<dbReference type="PANTHER" id="PTHR38683">
    <property type="entry name" value="CHORISMATE PYRUVATE-LYASE"/>
    <property type="match status" value="1"/>
</dbReference>
<protein>
    <recommendedName>
        <fullName evidence="5">Probable chorismate pyruvate-lyase</fullName>
        <shortName evidence="5">CL</shortName>
        <shortName evidence="5">CPL</shortName>
        <ecNumber evidence="5">4.1.3.40</ecNumber>
    </recommendedName>
</protein>
<comment type="catalytic activity">
    <reaction evidence="5">
        <text>chorismate = 4-hydroxybenzoate + pyruvate</text>
        <dbReference type="Rhea" id="RHEA:16505"/>
        <dbReference type="ChEBI" id="CHEBI:15361"/>
        <dbReference type="ChEBI" id="CHEBI:17879"/>
        <dbReference type="ChEBI" id="CHEBI:29748"/>
        <dbReference type="EC" id="4.1.3.40"/>
    </reaction>
</comment>
<evidence type="ECO:0000256" key="5">
    <source>
        <dbReference type="HAMAP-Rule" id="MF_01632"/>
    </source>
</evidence>
<keyword evidence="1 5" id="KW-0963">Cytoplasm</keyword>
<keyword evidence="3 5" id="KW-0456">Lyase</keyword>
<gene>
    <name evidence="5" type="primary">ubiC</name>
    <name evidence="6" type="ORF">JY500_03820</name>
</gene>
<feature type="binding site" evidence="5">
    <location>
        <position position="116"/>
    </location>
    <ligand>
        <name>substrate</name>
    </ligand>
</feature>
<evidence type="ECO:0000313" key="7">
    <source>
        <dbReference type="Proteomes" id="UP000663570"/>
    </source>
</evidence>
<dbReference type="Gene3D" id="3.40.1410.10">
    <property type="entry name" value="Chorismate lyase-like"/>
    <property type="match status" value="1"/>
</dbReference>
<feature type="binding site" evidence="5">
    <location>
        <position position="78"/>
    </location>
    <ligand>
        <name>substrate</name>
    </ligand>
</feature>
<dbReference type="EMBL" id="CP071060">
    <property type="protein sequence ID" value="QSI77794.1"/>
    <property type="molecule type" value="Genomic_DNA"/>
</dbReference>
<keyword evidence="2 5" id="KW-0831">Ubiquinone biosynthesis</keyword>
<comment type="pathway">
    <text evidence="5">Cofactor biosynthesis; ubiquinone biosynthesis.</text>
</comment>
<dbReference type="InterPro" id="IPR007440">
    <property type="entry name" value="Chorismate--pyruvate_lyase"/>
</dbReference>
<proteinExistence type="inferred from homology"/>
<dbReference type="RefSeq" id="WP_206255113.1">
    <property type="nucleotide sequence ID" value="NZ_CP071060.1"/>
</dbReference>
<dbReference type="EC" id="4.1.3.40" evidence="5"/>
<dbReference type="GO" id="GO:0016829">
    <property type="term" value="F:lyase activity"/>
    <property type="evidence" value="ECO:0007669"/>
    <property type="project" value="UniProtKB-KW"/>
</dbReference>
<feature type="binding site" evidence="5">
    <location>
        <position position="176"/>
    </location>
    <ligand>
        <name>substrate</name>
    </ligand>
</feature>
<dbReference type="Pfam" id="PF04345">
    <property type="entry name" value="Chor_lyase"/>
    <property type="match status" value="1"/>
</dbReference>
<dbReference type="InterPro" id="IPR028978">
    <property type="entry name" value="Chorismate_lyase_/UTRA_dom_sf"/>
</dbReference>
<organism evidence="6 7">
    <name type="scientific">Niveibacterium microcysteis</name>
    <dbReference type="NCBI Taxonomy" id="2811415"/>
    <lineage>
        <taxon>Bacteria</taxon>
        <taxon>Pseudomonadati</taxon>
        <taxon>Pseudomonadota</taxon>
        <taxon>Betaproteobacteria</taxon>
        <taxon>Rhodocyclales</taxon>
        <taxon>Rhodocyclaceae</taxon>
        <taxon>Niveibacterium</taxon>
    </lineage>
</organism>
<dbReference type="SUPFAM" id="SSF64288">
    <property type="entry name" value="Chorismate lyase-like"/>
    <property type="match status" value="1"/>
</dbReference>
<evidence type="ECO:0000256" key="1">
    <source>
        <dbReference type="ARBA" id="ARBA00022490"/>
    </source>
</evidence>
<comment type="caution">
    <text evidence="5">Lacks conserved residue(s) required for the propagation of feature annotation.</text>
</comment>
<dbReference type="Proteomes" id="UP000663570">
    <property type="component" value="Chromosome"/>
</dbReference>
<evidence type="ECO:0000256" key="3">
    <source>
        <dbReference type="ARBA" id="ARBA00023239"/>
    </source>
</evidence>
<dbReference type="PANTHER" id="PTHR38683:SF1">
    <property type="entry name" value="CHORISMATE PYRUVATE-LYASE"/>
    <property type="match status" value="1"/>
</dbReference>
<comment type="subcellular location">
    <subcellularLocation>
        <location evidence="5">Cytoplasm</location>
    </subcellularLocation>
</comment>
<sequence length="187" mass="21097">MMPRTLRHSRHERWLANTPCVPRSEMRTWLTGRGSLTARIRARCDAFEVRVLQQRLGLPLPDERRLIGLRWHASALVREVLLCADGVPVVFAHSVVLPQHLRGAWHLVAGLGTRPLGAVLFADRSVQRGQLHLKALDARDPRWQRAIAASGVAPNGALWARRSVFKRAGRPLLVTEVFLPTLPRLFK</sequence>
<evidence type="ECO:0000256" key="2">
    <source>
        <dbReference type="ARBA" id="ARBA00022688"/>
    </source>
</evidence>
<reference evidence="6 7" key="1">
    <citation type="submission" date="2021-02" db="EMBL/GenBank/DDBJ databases">
        <title>Niveibacterium changnyeongensis HC41.</title>
        <authorList>
            <person name="Kang M."/>
        </authorList>
    </citation>
    <scope>NUCLEOTIDE SEQUENCE [LARGE SCALE GENOMIC DNA]</scope>
    <source>
        <strain evidence="6 7">HC41</strain>
    </source>
</reference>
<name>A0ABX7MAW1_9RHOO</name>
<comment type="similarity">
    <text evidence="5">Belongs to the UbiC family.</text>
</comment>
<keyword evidence="7" id="KW-1185">Reference proteome</keyword>